<dbReference type="InterPro" id="IPR036855">
    <property type="entry name" value="Znf_CCCH_sf"/>
</dbReference>
<feature type="region of interest" description="Disordered" evidence="6">
    <location>
        <begin position="1"/>
        <end position="34"/>
    </location>
</feature>
<feature type="compositionally biased region" description="Gly residues" evidence="6">
    <location>
        <begin position="1"/>
        <end position="11"/>
    </location>
</feature>
<evidence type="ECO:0000256" key="2">
    <source>
        <dbReference type="ARBA" id="ARBA00022771"/>
    </source>
</evidence>
<sequence length="601" mass="65677">MASAGGGGGATGEIPEVDMEVVERPPEEPGRVGLKRVRDPHSALGSYGFYGVTTAEKKPMLQPHVNALRLSSPSLGEYPENKTKRVTKICTFYAQGWCQNGKNCTFLHDREGFGSAKAGLLAPAGSGNHRGSEEGSQVQHQSNLKVPQFKYAEGSSKYELYRSLVHVYGEDNERLAHLADKQNLTTPGVSQGLPGSIDDSFTKRPTAPINELVRSLVVHEKNHKPFMGHPIGLAAETRRYLDVNTLNSDHQFQSSGMSISSDTLQFREKLSAYGGTTDNLPNTHQKEHRSSHASYSSCNLTGFRNLGYATSEISLGSPSLRATSQLGIQSHHLFRTGIEKVNLHRHIDVDKGCGTSRPALLSSSSLDPSIISAGPLSPIKDEVWETSVPFVPSFSFPTPPGSPYDPFVDCIEPPKVGNTDNLKSSNISFSISSQHTNPDVITDKSLNRDDKLTRNMSAIGANGPACLIASDRGRSSSLDVNNRVKACDRKNNVGSSDEKARDFRFHLAEHIKDLIKPIWKEGNLSKDAHKQVVKKSVEKVVDSIEPNQVPTTKEMIAKYITTNGSKIEKLVKASYSMRSKLLNVELLLDQDWSLDLMSMGA</sequence>
<keyword evidence="9" id="KW-1185">Reference proteome</keyword>
<dbReference type="AlphaFoldDB" id="A0A4U6VB07"/>
<accession>A0A4U6VB07</accession>
<dbReference type="Gramene" id="TKW26531">
    <property type="protein sequence ID" value="TKW26531"/>
    <property type="gene ID" value="SEVIR_3G196200v2"/>
</dbReference>
<dbReference type="Gramene" id="TKW26530">
    <property type="protein sequence ID" value="TKW26530"/>
    <property type="gene ID" value="SEVIR_3G196200v2"/>
</dbReference>
<dbReference type="PROSITE" id="PS50103">
    <property type="entry name" value="ZF_C3H1"/>
    <property type="match status" value="1"/>
</dbReference>
<dbReference type="EMBL" id="CM016554">
    <property type="protein sequence ID" value="TKW26531.1"/>
    <property type="molecule type" value="Genomic_DNA"/>
</dbReference>
<dbReference type="GO" id="GO:0003677">
    <property type="term" value="F:DNA binding"/>
    <property type="evidence" value="ECO:0007669"/>
    <property type="project" value="UniProtKB-KW"/>
</dbReference>
<dbReference type="Proteomes" id="UP000298652">
    <property type="component" value="Chromosome 3"/>
</dbReference>
<keyword evidence="3 5" id="KW-0862">Zinc</keyword>
<dbReference type="Gene3D" id="4.10.1000.10">
    <property type="entry name" value="Zinc finger, CCCH-type"/>
    <property type="match status" value="1"/>
</dbReference>
<dbReference type="GO" id="GO:0008270">
    <property type="term" value="F:zinc ion binding"/>
    <property type="evidence" value="ECO:0007669"/>
    <property type="project" value="UniProtKB-KW"/>
</dbReference>
<feature type="region of interest" description="Disordered" evidence="6">
    <location>
        <begin position="120"/>
        <end position="142"/>
    </location>
</feature>
<protein>
    <recommendedName>
        <fullName evidence="7">C3H1-type domain-containing protein</fullName>
    </recommendedName>
</protein>
<feature type="region of interest" description="Disordered" evidence="6">
    <location>
        <begin position="275"/>
        <end position="295"/>
    </location>
</feature>
<dbReference type="PANTHER" id="PTHR36886">
    <property type="entry name" value="PROTEIN FRIGIDA-ESSENTIAL 1"/>
    <property type="match status" value="1"/>
</dbReference>
<evidence type="ECO:0000256" key="3">
    <source>
        <dbReference type="ARBA" id="ARBA00022833"/>
    </source>
</evidence>
<dbReference type="OMA" id="NRVKTCE"/>
<dbReference type="Pfam" id="PF18044">
    <property type="entry name" value="zf-CCCH_4"/>
    <property type="match status" value="1"/>
</dbReference>
<keyword evidence="1 5" id="KW-0479">Metal-binding</keyword>
<proteinExistence type="predicted"/>
<dbReference type="SUPFAM" id="SSF90229">
    <property type="entry name" value="CCCH zinc finger"/>
    <property type="match status" value="1"/>
</dbReference>
<evidence type="ECO:0000256" key="6">
    <source>
        <dbReference type="SAM" id="MobiDB-lite"/>
    </source>
</evidence>
<evidence type="ECO:0000259" key="7">
    <source>
        <dbReference type="PROSITE" id="PS50103"/>
    </source>
</evidence>
<keyword evidence="2 5" id="KW-0863">Zinc-finger</keyword>
<dbReference type="InterPro" id="IPR052650">
    <property type="entry name" value="Zinc_finger_CCCH"/>
</dbReference>
<evidence type="ECO:0000313" key="9">
    <source>
        <dbReference type="Proteomes" id="UP000298652"/>
    </source>
</evidence>
<name>A0A4U6VB07_SETVI</name>
<organism evidence="8 9">
    <name type="scientific">Setaria viridis</name>
    <name type="common">Green bristlegrass</name>
    <name type="synonym">Setaria italica subsp. viridis</name>
    <dbReference type="NCBI Taxonomy" id="4556"/>
    <lineage>
        <taxon>Eukaryota</taxon>
        <taxon>Viridiplantae</taxon>
        <taxon>Streptophyta</taxon>
        <taxon>Embryophyta</taxon>
        <taxon>Tracheophyta</taxon>
        <taxon>Spermatophyta</taxon>
        <taxon>Magnoliopsida</taxon>
        <taxon>Liliopsida</taxon>
        <taxon>Poales</taxon>
        <taxon>Poaceae</taxon>
        <taxon>PACMAD clade</taxon>
        <taxon>Panicoideae</taxon>
        <taxon>Panicodae</taxon>
        <taxon>Paniceae</taxon>
        <taxon>Cenchrinae</taxon>
        <taxon>Setaria</taxon>
    </lineage>
</organism>
<evidence type="ECO:0000256" key="4">
    <source>
        <dbReference type="ARBA" id="ARBA00023125"/>
    </source>
</evidence>
<evidence type="ECO:0000256" key="5">
    <source>
        <dbReference type="PROSITE-ProRule" id="PRU00723"/>
    </source>
</evidence>
<feature type="domain" description="C3H1-type" evidence="7">
    <location>
        <begin position="84"/>
        <end position="111"/>
    </location>
</feature>
<dbReference type="EMBL" id="CM016554">
    <property type="protein sequence ID" value="TKW26530.1"/>
    <property type="molecule type" value="Genomic_DNA"/>
</dbReference>
<evidence type="ECO:0000313" key="8">
    <source>
        <dbReference type="EMBL" id="TKW26531.1"/>
    </source>
</evidence>
<dbReference type="InterPro" id="IPR041367">
    <property type="entry name" value="Znf-CCCH_4"/>
</dbReference>
<keyword evidence="4" id="KW-0238">DNA-binding</keyword>
<feature type="zinc finger region" description="C3H1-type" evidence="5">
    <location>
        <begin position="84"/>
        <end position="111"/>
    </location>
</feature>
<dbReference type="InterPro" id="IPR000571">
    <property type="entry name" value="Znf_CCCH"/>
</dbReference>
<dbReference type="Pfam" id="PF23030">
    <property type="entry name" value="SCAF11-like_C"/>
    <property type="match status" value="1"/>
</dbReference>
<feature type="compositionally biased region" description="Basic and acidic residues" evidence="6">
    <location>
        <begin position="21"/>
        <end position="34"/>
    </location>
</feature>
<dbReference type="InterPro" id="IPR057031">
    <property type="entry name" value="SFR19-like_C"/>
</dbReference>
<reference evidence="8 9" key="1">
    <citation type="submission" date="2019-03" db="EMBL/GenBank/DDBJ databases">
        <title>WGS assembly of Setaria viridis.</title>
        <authorList>
            <person name="Huang P."/>
            <person name="Jenkins J."/>
            <person name="Grimwood J."/>
            <person name="Barry K."/>
            <person name="Healey A."/>
            <person name="Mamidi S."/>
            <person name="Sreedasyam A."/>
            <person name="Shu S."/>
            <person name="Feldman M."/>
            <person name="Wu J."/>
            <person name="Yu Y."/>
            <person name="Chen C."/>
            <person name="Johnson J."/>
            <person name="Rokhsar D."/>
            <person name="Baxter I."/>
            <person name="Schmutz J."/>
            <person name="Brutnell T."/>
            <person name="Kellogg E."/>
        </authorList>
    </citation>
    <scope>NUCLEOTIDE SEQUENCE [LARGE SCALE GENOMIC DNA]</scope>
    <source>
        <strain evidence="9">cv. A10</strain>
    </source>
</reference>
<evidence type="ECO:0000256" key="1">
    <source>
        <dbReference type="ARBA" id="ARBA00022723"/>
    </source>
</evidence>
<dbReference type="PANTHER" id="PTHR36886:SF3">
    <property type="entry name" value="PROTEIN FRIGIDA-ESSENTIAL 1"/>
    <property type="match status" value="1"/>
</dbReference>
<gene>
    <name evidence="8" type="ORF">SEVIR_3G196200v2</name>
</gene>
<dbReference type="SMART" id="SM00356">
    <property type="entry name" value="ZnF_C3H1"/>
    <property type="match status" value="1"/>
</dbReference>